<evidence type="ECO:0008006" key="4">
    <source>
        <dbReference type="Google" id="ProtNLM"/>
    </source>
</evidence>
<accession>A0ABS4IKH2</accession>
<evidence type="ECO:0000313" key="3">
    <source>
        <dbReference type="Proteomes" id="UP001519345"/>
    </source>
</evidence>
<keyword evidence="1" id="KW-0812">Transmembrane</keyword>
<dbReference type="Proteomes" id="UP001519345">
    <property type="component" value="Unassembled WGS sequence"/>
</dbReference>
<dbReference type="RefSeq" id="WP_209463638.1">
    <property type="nucleotide sequence ID" value="NZ_CP110224.1"/>
</dbReference>
<evidence type="ECO:0000313" key="2">
    <source>
        <dbReference type="EMBL" id="MBP1970509.1"/>
    </source>
</evidence>
<keyword evidence="3" id="KW-1185">Reference proteome</keyword>
<feature type="transmembrane region" description="Helical" evidence="1">
    <location>
        <begin position="12"/>
        <end position="28"/>
    </location>
</feature>
<keyword evidence="1" id="KW-1133">Transmembrane helix</keyword>
<sequence length="51" mass="5922">MGIIRHESSYGAYVVTALFSFITFKTIKKIEAKKLELKDEIQLQKEYKNGI</sequence>
<keyword evidence="1" id="KW-0472">Membrane</keyword>
<proteinExistence type="predicted"/>
<dbReference type="EMBL" id="JAGGKX010000014">
    <property type="protein sequence ID" value="MBP1970509.1"/>
    <property type="molecule type" value="Genomic_DNA"/>
</dbReference>
<reference evidence="2 3" key="1">
    <citation type="submission" date="2021-03" db="EMBL/GenBank/DDBJ databases">
        <title>Genomic Encyclopedia of Type Strains, Phase IV (KMG-IV): sequencing the most valuable type-strain genomes for metagenomic binning, comparative biology and taxonomic classification.</title>
        <authorList>
            <person name="Goeker M."/>
        </authorList>
    </citation>
    <scope>NUCLEOTIDE SEQUENCE [LARGE SCALE GENOMIC DNA]</scope>
    <source>
        <strain evidence="2 3">DSM 25609</strain>
    </source>
</reference>
<protein>
    <recommendedName>
        <fullName evidence="4">Heme exporter protein D</fullName>
    </recommendedName>
</protein>
<gene>
    <name evidence="2" type="ORF">J2Z83_002630</name>
</gene>
<name>A0ABS4IKH2_9BACI</name>
<comment type="caution">
    <text evidence="2">The sequence shown here is derived from an EMBL/GenBank/DDBJ whole genome shotgun (WGS) entry which is preliminary data.</text>
</comment>
<evidence type="ECO:0000256" key="1">
    <source>
        <dbReference type="SAM" id="Phobius"/>
    </source>
</evidence>
<organism evidence="2 3">
    <name type="scientific">Virgibacillus natechei</name>
    <dbReference type="NCBI Taxonomy" id="1216297"/>
    <lineage>
        <taxon>Bacteria</taxon>
        <taxon>Bacillati</taxon>
        <taxon>Bacillota</taxon>
        <taxon>Bacilli</taxon>
        <taxon>Bacillales</taxon>
        <taxon>Bacillaceae</taxon>
        <taxon>Virgibacillus</taxon>
    </lineage>
</organism>